<feature type="transmembrane region" description="Helical" evidence="2">
    <location>
        <begin position="210"/>
        <end position="232"/>
    </location>
</feature>
<keyword evidence="2" id="KW-1133">Transmembrane helix</keyword>
<keyword evidence="2" id="KW-0812">Transmembrane</keyword>
<feature type="region of interest" description="Disordered" evidence="1">
    <location>
        <begin position="37"/>
        <end position="76"/>
    </location>
</feature>
<evidence type="ECO:0000256" key="1">
    <source>
        <dbReference type="SAM" id="MobiDB-lite"/>
    </source>
</evidence>
<dbReference type="Proteomes" id="UP000002035">
    <property type="component" value="Unassembled WGS sequence"/>
</dbReference>
<dbReference type="RefSeq" id="XP_002843069.1">
    <property type="nucleotide sequence ID" value="XM_002843023.1"/>
</dbReference>
<evidence type="ECO:0000313" key="4">
    <source>
        <dbReference type="Proteomes" id="UP000002035"/>
    </source>
</evidence>
<evidence type="ECO:0000313" key="3">
    <source>
        <dbReference type="EMBL" id="EEQ35333.1"/>
    </source>
</evidence>
<keyword evidence="4" id="KW-1185">Reference proteome</keyword>
<dbReference type="VEuPathDB" id="FungiDB:MCYG_08152"/>
<organism evidence="3 4">
    <name type="scientific">Arthroderma otae (strain ATCC MYA-4605 / CBS 113480)</name>
    <name type="common">Microsporum canis</name>
    <dbReference type="NCBI Taxonomy" id="554155"/>
    <lineage>
        <taxon>Eukaryota</taxon>
        <taxon>Fungi</taxon>
        <taxon>Dikarya</taxon>
        <taxon>Ascomycota</taxon>
        <taxon>Pezizomycotina</taxon>
        <taxon>Eurotiomycetes</taxon>
        <taxon>Eurotiomycetidae</taxon>
        <taxon>Onygenales</taxon>
        <taxon>Arthrodermataceae</taxon>
        <taxon>Microsporum</taxon>
    </lineage>
</organism>
<dbReference type="EMBL" id="DS995708">
    <property type="protein sequence ID" value="EEQ35333.1"/>
    <property type="molecule type" value="Genomic_DNA"/>
</dbReference>
<accession>C5FZN0</accession>
<protein>
    <submittedName>
        <fullName evidence="3">Uncharacterized protein</fullName>
    </submittedName>
</protein>
<reference evidence="4" key="1">
    <citation type="journal article" date="2012" name="MBio">
        <title>Comparative genome analysis of Trichophyton rubrum and related dermatophytes reveals candidate genes involved in infection.</title>
        <authorList>
            <person name="Martinez D.A."/>
            <person name="Oliver B.G."/>
            <person name="Graeser Y."/>
            <person name="Goldberg J.M."/>
            <person name="Li W."/>
            <person name="Martinez-Rossi N.M."/>
            <person name="Monod M."/>
            <person name="Shelest E."/>
            <person name="Barton R.C."/>
            <person name="Birch E."/>
            <person name="Brakhage A.A."/>
            <person name="Chen Z."/>
            <person name="Gurr S.J."/>
            <person name="Heiman D."/>
            <person name="Heitman J."/>
            <person name="Kosti I."/>
            <person name="Rossi A."/>
            <person name="Saif S."/>
            <person name="Samalova M."/>
            <person name="Saunders C.W."/>
            <person name="Shea T."/>
            <person name="Summerbell R.C."/>
            <person name="Xu J."/>
            <person name="Young S."/>
            <person name="Zeng Q."/>
            <person name="Birren B.W."/>
            <person name="Cuomo C.A."/>
            <person name="White T.C."/>
        </authorList>
    </citation>
    <scope>NUCLEOTIDE SEQUENCE [LARGE SCALE GENOMIC DNA]</scope>
    <source>
        <strain evidence="4">ATCC MYA-4605 / CBS 113480</strain>
    </source>
</reference>
<keyword evidence="2" id="KW-0472">Membrane</keyword>
<dbReference type="HOGENOM" id="CLU_1189664_0_0_1"/>
<proteinExistence type="predicted"/>
<sequence length="233" mass="26117">MAALVHPETPSPEVGAVFRRGLAIDVAGRASDHLDVGNRHDLERRSRRTVRPLESIQYTPPHSSTGSDSHGWHPSAPALTERMPAALFVPRETFDALDLACGRIQVRESGYGLVALQRRPPLPPGCPPYISTKKHKLTARLDEKTDPWKGVLTAYSVACRPESSRPRFHHIRVRARIRHGKMNEDLATADHDGFKTKTVTLHSTGDYTLYYYYVVFLHGILSWCVAFTVQFLA</sequence>
<dbReference type="AlphaFoldDB" id="C5FZN0"/>
<feature type="compositionally biased region" description="Polar residues" evidence="1">
    <location>
        <begin position="56"/>
        <end position="68"/>
    </location>
</feature>
<name>C5FZN0_ARTOC</name>
<gene>
    <name evidence="3" type="ORF">MCYG_08152</name>
</gene>
<evidence type="ECO:0000256" key="2">
    <source>
        <dbReference type="SAM" id="Phobius"/>
    </source>
</evidence>
<dbReference type="GeneID" id="9227352"/>